<organism evidence="1 2">
    <name type="scientific">Armillaria novae-zelandiae</name>
    <dbReference type="NCBI Taxonomy" id="153914"/>
    <lineage>
        <taxon>Eukaryota</taxon>
        <taxon>Fungi</taxon>
        <taxon>Dikarya</taxon>
        <taxon>Basidiomycota</taxon>
        <taxon>Agaricomycotina</taxon>
        <taxon>Agaricomycetes</taxon>
        <taxon>Agaricomycetidae</taxon>
        <taxon>Agaricales</taxon>
        <taxon>Marasmiineae</taxon>
        <taxon>Physalacriaceae</taxon>
        <taxon>Armillaria</taxon>
    </lineage>
</organism>
<keyword evidence="2" id="KW-1185">Reference proteome</keyword>
<sequence length="233" mass="25036">MQLGECSEPLRHRVGVYDIPSIGLARAGASFKFSTAKESTAILCLPNSATKHECLNKGAIKEYVTANGAAWYSYVNGSQYLARDAPNGSLYVVTGCDITDSWGTAAVRKPSHSRSLCLSFTAAGVVSGEVKAGHTWSPGSSVDTRAYPLPSARYPYPMNRENQCIFVRGFTVSLSKGLFKSDGKTVLKNISGSLKDRIPSFDNRVPPQLSGEAASSARPSYFRTQMSCMFPGA</sequence>
<dbReference type="EMBL" id="JAUEPR010000005">
    <property type="protein sequence ID" value="KAK0484730.1"/>
    <property type="molecule type" value="Genomic_DNA"/>
</dbReference>
<evidence type="ECO:0000313" key="2">
    <source>
        <dbReference type="Proteomes" id="UP001175227"/>
    </source>
</evidence>
<accession>A0AA39PIX9</accession>
<name>A0AA39PIX9_9AGAR</name>
<protein>
    <submittedName>
        <fullName evidence="1">Uncharacterized protein</fullName>
    </submittedName>
</protein>
<dbReference type="Proteomes" id="UP001175227">
    <property type="component" value="Unassembled WGS sequence"/>
</dbReference>
<gene>
    <name evidence="1" type="ORF">IW261DRAFT_1458369</name>
</gene>
<evidence type="ECO:0000313" key="1">
    <source>
        <dbReference type="EMBL" id="KAK0484730.1"/>
    </source>
</evidence>
<proteinExistence type="predicted"/>
<reference evidence="1" key="1">
    <citation type="submission" date="2023-06" db="EMBL/GenBank/DDBJ databases">
        <authorList>
            <consortium name="Lawrence Berkeley National Laboratory"/>
            <person name="Ahrendt S."/>
            <person name="Sahu N."/>
            <person name="Indic B."/>
            <person name="Wong-Bajracharya J."/>
            <person name="Merenyi Z."/>
            <person name="Ke H.-M."/>
            <person name="Monk M."/>
            <person name="Kocsube S."/>
            <person name="Drula E."/>
            <person name="Lipzen A."/>
            <person name="Balint B."/>
            <person name="Henrissat B."/>
            <person name="Andreopoulos B."/>
            <person name="Martin F.M."/>
            <person name="Harder C.B."/>
            <person name="Rigling D."/>
            <person name="Ford K.L."/>
            <person name="Foster G.D."/>
            <person name="Pangilinan J."/>
            <person name="Papanicolaou A."/>
            <person name="Barry K."/>
            <person name="LaButti K."/>
            <person name="Viragh M."/>
            <person name="Koriabine M."/>
            <person name="Yan M."/>
            <person name="Riley R."/>
            <person name="Champramary S."/>
            <person name="Plett K.L."/>
            <person name="Tsai I.J."/>
            <person name="Slot J."/>
            <person name="Sipos G."/>
            <person name="Plett J."/>
            <person name="Nagy L.G."/>
            <person name="Grigoriev I.V."/>
        </authorList>
    </citation>
    <scope>NUCLEOTIDE SEQUENCE</scope>
    <source>
        <strain evidence="1">ICMP 16352</strain>
    </source>
</reference>
<dbReference type="AlphaFoldDB" id="A0AA39PIX9"/>
<comment type="caution">
    <text evidence="1">The sequence shown here is derived from an EMBL/GenBank/DDBJ whole genome shotgun (WGS) entry which is preliminary data.</text>
</comment>